<name>A0ABQ3X6M6_9ACTN</name>
<organism evidence="3 4">
    <name type="scientific">Actinoplanes couchii</name>
    <dbReference type="NCBI Taxonomy" id="403638"/>
    <lineage>
        <taxon>Bacteria</taxon>
        <taxon>Bacillati</taxon>
        <taxon>Actinomycetota</taxon>
        <taxon>Actinomycetes</taxon>
        <taxon>Micromonosporales</taxon>
        <taxon>Micromonosporaceae</taxon>
        <taxon>Actinoplanes</taxon>
    </lineage>
</organism>
<dbReference type="RefSeq" id="WP_203795263.1">
    <property type="nucleotide sequence ID" value="NZ_BAAAQE010000012.1"/>
</dbReference>
<feature type="compositionally biased region" description="Polar residues" evidence="1">
    <location>
        <begin position="111"/>
        <end position="122"/>
    </location>
</feature>
<proteinExistence type="predicted"/>
<keyword evidence="2" id="KW-0812">Transmembrane</keyword>
<feature type="transmembrane region" description="Helical" evidence="2">
    <location>
        <begin position="38"/>
        <end position="58"/>
    </location>
</feature>
<feature type="transmembrane region" description="Helical" evidence="2">
    <location>
        <begin position="12"/>
        <end position="32"/>
    </location>
</feature>
<protein>
    <submittedName>
        <fullName evidence="3">Uncharacterized protein</fullName>
    </submittedName>
</protein>
<sequence length="141" mass="13849">MARRSARLVWVGRGVFGAIVLSLIVYLLLVGIDTADKIASSVSVVVALVALGTPYLLAPPVSDQPGDPSMIHAPGAGAVALGGDSAAEVSTEVSGVFPPATDAPTGPGVTASGSGSVAIRGSSTAPIRTKVIVPSSEDTSA</sequence>
<evidence type="ECO:0000313" key="4">
    <source>
        <dbReference type="Proteomes" id="UP000612282"/>
    </source>
</evidence>
<evidence type="ECO:0000256" key="1">
    <source>
        <dbReference type="SAM" id="MobiDB-lite"/>
    </source>
</evidence>
<gene>
    <name evidence="3" type="ORF">Aco03nite_025530</name>
</gene>
<evidence type="ECO:0000313" key="3">
    <source>
        <dbReference type="EMBL" id="GID54149.1"/>
    </source>
</evidence>
<feature type="region of interest" description="Disordered" evidence="1">
    <location>
        <begin position="95"/>
        <end position="122"/>
    </location>
</feature>
<keyword evidence="2" id="KW-0472">Membrane</keyword>
<keyword evidence="2" id="KW-1133">Transmembrane helix</keyword>
<evidence type="ECO:0000256" key="2">
    <source>
        <dbReference type="SAM" id="Phobius"/>
    </source>
</evidence>
<dbReference type="EMBL" id="BOMG01000038">
    <property type="protein sequence ID" value="GID54149.1"/>
    <property type="molecule type" value="Genomic_DNA"/>
</dbReference>
<keyword evidence="4" id="KW-1185">Reference proteome</keyword>
<accession>A0ABQ3X6M6</accession>
<reference evidence="3 4" key="1">
    <citation type="submission" date="2021-01" db="EMBL/GenBank/DDBJ databases">
        <title>Whole genome shotgun sequence of Actinoplanes couchii NBRC 106145.</title>
        <authorList>
            <person name="Komaki H."/>
            <person name="Tamura T."/>
        </authorList>
    </citation>
    <scope>NUCLEOTIDE SEQUENCE [LARGE SCALE GENOMIC DNA]</scope>
    <source>
        <strain evidence="3 4">NBRC 106145</strain>
    </source>
</reference>
<comment type="caution">
    <text evidence="3">The sequence shown here is derived from an EMBL/GenBank/DDBJ whole genome shotgun (WGS) entry which is preliminary data.</text>
</comment>
<dbReference type="Proteomes" id="UP000612282">
    <property type="component" value="Unassembled WGS sequence"/>
</dbReference>